<reference evidence="1" key="1">
    <citation type="submission" date="2014-09" db="EMBL/GenBank/DDBJ databases">
        <authorList>
            <person name="Magalhaes I.L.F."/>
            <person name="Oliveira U."/>
            <person name="Santos F.R."/>
            <person name="Vidigal T.H.D.A."/>
            <person name="Brescovit A.D."/>
            <person name="Santos A.J."/>
        </authorList>
    </citation>
    <scope>NUCLEOTIDE SEQUENCE</scope>
    <source>
        <tissue evidence="1">Shoot tissue taken approximately 20 cm above the soil surface</tissue>
    </source>
</reference>
<evidence type="ECO:0000313" key="1">
    <source>
        <dbReference type="EMBL" id="JAE11753.1"/>
    </source>
</evidence>
<organism evidence="1">
    <name type="scientific">Arundo donax</name>
    <name type="common">Giant reed</name>
    <name type="synonym">Donax arundinaceus</name>
    <dbReference type="NCBI Taxonomy" id="35708"/>
    <lineage>
        <taxon>Eukaryota</taxon>
        <taxon>Viridiplantae</taxon>
        <taxon>Streptophyta</taxon>
        <taxon>Embryophyta</taxon>
        <taxon>Tracheophyta</taxon>
        <taxon>Spermatophyta</taxon>
        <taxon>Magnoliopsida</taxon>
        <taxon>Liliopsida</taxon>
        <taxon>Poales</taxon>
        <taxon>Poaceae</taxon>
        <taxon>PACMAD clade</taxon>
        <taxon>Arundinoideae</taxon>
        <taxon>Arundineae</taxon>
        <taxon>Arundo</taxon>
    </lineage>
</organism>
<proteinExistence type="predicted"/>
<dbReference type="EMBL" id="GBRH01186143">
    <property type="protein sequence ID" value="JAE11753.1"/>
    <property type="molecule type" value="Transcribed_RNA"/>
</dbReference>
<name>A0A0A9FTW0_ARUDO</name>
<dbReference type="AlphaFoldDB" id="A0A0A9FTW0"/>
<sequence length="47" mass="5432">MLSHYKLTYLILTGSSLAAESHSCLSFMLSHYYAYNLWPFPQNTYAP</sequence>
<accession>A0A0A9FTW0</accession>
<reference evidence="1" key="2">
    <citation type="journal article" date="2015" name="Data Brief">
        <title>Shoot transcriptome of the giant reed, Arundo donax.</title>
        <authorList>
            <person name="Barrero R.A."/>
            <person name="Guerrero F.D."/>
            <person name="Moolhuijzen P."/>
            <person name="Goolsby J.A."/>
            <person name="Tidwell J."/>
            <person name="Bellgard S.E."/>
            <person name="Bellgard M.I."/>
        </authorList>
    </citation>
    <scope>NUCLEOTIDE SEQUENCE</scope>
    <source>
        <tissue evidence="1">Shoot tissue taken approximately 20 cm above the soil surface</tissue>
    </source>
</reference>
<protein>
    <submittedName>
        <fullName evidence="1">Uncharacterized protein</fullName>
    </submittedName>
</protein>